<name>A0A6S7A4Z1_9BURK</name>
<dbReference type="Proteomes" id="UP000494269">
    <property type="component" value="Unassembled WGS sequence"/>
</dbReference>
<sequence length="364" mass="40939">MELPELIEKAVEFTNAMKEELDARWYAASDIELSIRWLSTMDVEATASVEPSLEIVEQHVVSLSYGLLDYLYAEALEFARFSRAPNGEDHVHGTIAPPQHIGIFETADLMFMVGLMFVFYHEIGHLNQGHGSIRALYGDDPTNGLIDDFEEAKARRKVGDAAAISHATEFAADFEAQDWMMRHLSALSGDDAIHQAYLQCAMVSCIMLLFNGDQPAQLDSEPLGTHPYPVLRMDLWVQVFTEKLALLAQPLQITEDRAKLAKRFSDAGLMALMSWLTRYEKLDSSPHSDFCKGLLAHPNFSSYMRHVISTWSRHDEQARASRRYGTPMGVMYFTDEFRALVEAEPNRDSYLAHIKLASQALGSG</sequence>
<reference evidence="1 2" key="1">
    <citation type="submission" date="2020-04" db="EMBL/GenBank/DDBJ databases">
        <authorList>
            <person name="De Canck E."/>
        </authorList>
    </citation>
    <scope>NUCLEOTIDE SEQUENCE [LARGE SCALE GENOMIC DNA]</scope>
    <source>
        <strain evidence="1 2">LMG 3441</strain>
    </source>
</reference>
<keyword evidence="2" id="KW-1185">Reference proteome</keyword>
<protein>
    <submittedName>
        <fullName evidence="1">Uncharacterized protein</fullName>
    </submittedName>
</protein>
<proteinExistence type="predicted"/>
<dbReference type="AlphaFoldDB" id="A0A6S7A4Z1"/>
<gene>
    <name evidence="1" type="ORF">LMG3441_03127</name>
</gene>
<dbReference type="EMBL" id="CADIJQ010000004">
    <property type="protein sequence ID" value="CAB3710963.1"/>
    <property type="molecule type" value="Genomic_DNA"/>
</dbReference>
<organism evidence="1 2">
    <name type="scientific">Achromobacter kerstersii</name>
    <dbReference type="NCBI Taxonomy" id="1353890"/>
    <lineage>
        <taxon>Bacteria</taxon>
        <taxon>Pseudomonadati</taxon>
        <taxon>Pseudomonadota</taxon>
        <taxon>Betaproteobacteria</taxon>
        <taxon>Burkholderiales</taxon>
        <taxon>Alcaligenaceae</taxon>
        <taxon>Achromobacter</taxon>
    </lineage>
</organism>
<evidence type="ECO:0000313" key="1">
    <source>
        <dbReference type="EMBL" id="CAB3710963.1"/>
    </source>
</evidence>
<evidence type="ECO:0000313" key="2">
    <source>
        <dbReference type="Proteomes" id="UP000494269"/>
    </source>
</evidence>
<accession>A0A6S7A4Z1</accession>